<evidence type="ECO:0000256" key="1">
    <source>
        <dbReference type="SAM" id="MobiDB-lite"/>
    </source>
</evidence>
<dbReference type="Proteomes" id="UP001236404">
    <property type="component" value="Unassembled WGS sequence"/>
</dbReference>
<sequence length="331" mass="32605">MPPTRSLRSGPTLEAVRDAVRAEFGAAARIVSAERVTTPGVGGLFRRAHVEAVVEVPDPLDPPTARIAIADGPATRVGIAALLADADAAEARIAAGDGTATTRADAFASVLDGFVADGITAGATRPGRGAPDAGPVDGGGSRLQDDEPVRTGGTVPVSGPVAVPPTVAVPTVAVPTVAVPAVVPPVVPAPVPTPVVLPVPAVRSSDGDLVLLVGRPTDVDAAAGVFAGRYGLRATAAADRRSGILARAEGVQGGHALLGVAAWDDAATAAGLAADQVWVVVDVGRKTEDARAMLAAVLGRGPVAGIVAIGAGETATPESVHQLGLPVVSLG</sequence>
<keyword evidence="3" id="KW-1185">Reference proteome</keyword>
<name>A0ABT7TKP0_9MICO</name>
<evidence type="ECO:0000313" key="3">
    <source>
        <dbReference type="Proteomes" id="UP001236404"/>
    </source>
</evidence>
<protein>
    <submittedName>
        <fullName evidence="2">Uncharacterized protein</fullName>
    </submittedName>
</protein>
<comment type="caution">
    <text evidence="2">The sequence shown here is derived from an EMBL/GenBank/DDBJ whole genome shotgun (WGS) entry which is preliminary data.</text>
</comment>
<dbReference type="RefSeq" id="WP_289471663.1">
    <property type="nucleotide sequence ID" value="NZ_JAUCMN010000001.1"/>
</dbReference>
<proteinExistence type="predicted"/>
<feature type="region of interest" description="Disordered" evidence="1">
    <location>
        <begin position="121"/>
        <end position="157"/>
    </location>
</feature>
<feature type="compositionally biased region" description="Low complexity" evidence="1">
    <location>
        <begin position="121"/>
        <end position="135"/>
    </location>
</feature>
<accession>A0ABT7TKP0</accession>
<reference evidence="2 3" key="1">
    <citation type="submission" date="2023-06" db="EMBL/GenBank/DDBJ databases">
        <authorList>
            <person name="Feng G."/>
            <person name="Li J."/>
            <person name="Zhu H."/>
        </authorList>
    </citation>
    <scope>NUCLEOTIDE SEQUENCE [LARGE SCALE GENOMIC DNA]</scope>
    <source>
        <strain evidence="2 3">RHCKG28</strain>
    </source>
</reference>
<gene>
    <name evidence="2" type="ORF">QUG93_00405</name>
</gene>
<organism evidence="2 3">
    <name type="scientific">Curtobacterium caseinilyticum</name>
    <dbReference type="NCBI Taxonomy" id="3055137"/>
    <lineage>
        <taxon>Bacteria</taxon>
        <taxon>Bacillati</taxon>
        <taxon>Actinomycetota</taxon>
        <taxon>Actinomycetes</taxon>
        <taxon>Micrococcales</taxon>
        <taxon>Microbacteriaceae</taxon>
        <taxon>Curtobacterium</taxon>
    </lineage>
</organism>
<evidence type="ECO:0000313" key="2">
    <source>
        <dbReference type="EMBL" id="MDM7890143.1"/>
    </source>
</evidence>
<dbReference type="EMBL" id="JAUCMN010000001">
    <property type="protein sequence ID" value="MDM7890143.1"/>
    <property type="molecule type" value="Genomic_DNA"/>
</dbReference>